<dbReference type="PIRSF" id="PIRSF005261">
    <property type="entry name" value="Heat_shock_Hsp33"/>
    <property type="match status" value="1"/>
</dbReference>
<dbReference type="PATRIC" id="fig|36849.3.peg.4210"/>
<evidence type="ECO:0000313" key="7">
    <source>
        <dbReference type="EMBL" id="KPU42199.1"/>
    </source>
</evidence>
<dbReference type="AlphaFoldDB" id="A0A0P9AAY5"/>
<accession>A0A0P9AAY5</accession>
<dbReference type="Pfam" id="PF01430">
    <property type="entry name" value="HSP33"/>
    <property type="match status" value="1"/>
</dbReference>
<dbReference type="Gene3D" id="3.90.1280.10">
    <property type="entry name" value="HSP33 redox switch-like"/>
    <property type="match status" value="1"/>
</dbReference>
<comment type="caution">
    <text evidence="7">The sequence shown here is derived from an EMBL/GenBank/DDBJ whole genome shotgun (WGS) entry which is preliminary data.</text>
</comment>
<feature type="disulfide bond" description="Redox-active" evidence="6">
    <location>
        <begin position="271"/>
        <end position="274"/>
    </location>
</feature>
<evidence type="ECO:0000256" key="1">
    <source>
        <dbReference type="ARBA" id="ARBA00022490"/>
    </source>
</evidence>
<comment type="PTM">
    <text evidence="6">Under oxidizing conditions two disulfide bonds are formed involving the reactive cysteines. Under reducing conditions zinc is bound to the reactive cysteines and the protein is inactive.</text>
</comment>
<dbReference type="HAMAP" id="MF_00117">
    <property type="entry name" value="HslO"/>
    <property type="match status" value="1"/>
</dbReference>
<dbReference type="GO" id="GO:0005737">
    <property type="term" value="C:cytoplasm"/>
    <property type="evidence" value="ECO:0007669"/>
    <property type="project" value="UniProtKB-SubCell"/>
</dbReference>
<dbReference type="SUPFAM" id="SSF118352">
    <property type="entry name" value="HSP33 redox switch-like"/>
    <property type="match status" value="1"/>
</dbReference>
<dbReference type="Proteomes" id="UP000050326">
    <property type="component" value="Unassembled WGS sequence"/>
</dbReference>
<evidence type="ECO:0000256" key="6">
    <source>
        <dbReference type="HAMAP-Rule" id="MF_00117"/>
    </source>
</evidence>
<comment type="subcellular location">
    <subcellularLocation>
        <location evidence="6">Cytoplasm</location>
    </subcellularLocation>
</comment>
<keyword evidence="3 6" id="KW-1015">Disulfide bond</keyword>
<keyword evidence="5 6" id="KW-0676">Redox-active center</keyword>
<dbReference type="PANTHER" id="PTHR30111">
    <property type="entry name" value="33 KDA CHAPERONIN"/>
    <property type="match status" value="1"/>
</dbReference>
<dbReference type="InterPro" id="IPR016154">
    <property type="entry name" value="Heat_shock_Hsp33_C"/>
</dbReference>
<keyword evidence="2 6" id="KW-0862">Zinc</keyword>
<evidence type="ECO:0000256" key="4">
    <source>
        <dbReference type="ARBA" id="ARBA00023186"/>
    </source>
</evidence>
<dbReference type="GO" id="GO:0051082">
    <property type="term" value="F:unfolded protein binding"/>
    <property type="evidence" value="ECO:0007669"/>
    <property type="project" value="UniProtKB-UniRule"/>
</dbReference>
<dbReference type="EMBL" id="LKET01000068">
    <property type="protein sequence ID" value="KPU42199.1"/>
    <property type="molecule type" value="Genomic_DNA"/>
</dbReference>
<dbReference type="GO" id="GO:0042026">
    <property type="term" value="P:protein refolding"/>
    <property type="evidence" value="ECO:0007669"/>
    <property type="project" value="TreeGrafter"/>
</dbReference>
<keyword evidence="4 6" id="KW-0143">Chaperone</keyword>
<keyword evidence="8" id="KW-1185">Reference proteome</keyword>
<comment type="similarity">
    <text evidence="6">Belongs to the HSP33 family.</text>
</comment>
<evidence type="ECO:0000313" key="8">
    <source>
        <dbReference type="Proteomes" id="UP000050326"/>
    </source>
</evidence>
<protein>
    <recommendedName>
        <fullName evidence="6">33 kDa chaperonin</fullName>
    </recommendedName>
    <alternativeName>
        <fullName evidence="6">Heat shock protein 33 homolog</fullName>
        <shortName evidence="6">HSP33</shortName>
    </alternativeName>
</protein>
<evidence type="ECO:0000256" key="3">
    <source>
        <dbReference type="ARBA" id="ARBA00023157"/>
    </source>
</evidence>
<keyword evidence="1 6" id="KW-0963">Cytoplasm</keyword>
<dbReference type="RefSeq" id="WP_054876936.1">
    <property type="nucleotide sequence ID" value="NZ_LKET01000068.1"/>
</dbReference>
<sequence>MKDRIIRGTAAGGELRFFAAITTQIVEEARKIHNTTPVASAALGRMMTAASMMGTMLKNDRDRLTVQINGGGEAGQIVTVSDNKGNVKGYISNPNIARPLNAEGKLDVGGAVGTDGRLTVIRDLGLKEPYVGYVPIISGEIAEDITYYFASSEQVPSAVALGVLVDTDNSVVAAGGFMIQAMPEASEFTRDILEFRLDEIPPVTQMIKDGGKAEDIIAELLDGMDPKIQEEYEPEFICDCSKKKVERLLLSLGHEELESMEKEEKETEVVCHFCNTKYHFSQKDIRELKESGLNQ</sequence>
<dbReference type="NCBIfam" id="NF001033">
    <property type="entry name" value="PRK00114.1"/>
    <property type="match status" value="1"/>
</dbReference>
<proteinExistence type="inferred from homology"/>
<gene>
    <name evidence="6 7" type="primary">hslO</name>
    <name evidence="7" type="ORF">OXPF_39830</name>
</gene>
<dbReference type="STRING" id="36849.OXPF_39830"/>
<dbReference type="InterPro" id="IPR016153">
    <property type="entry name" value="Heat_shock_Hsp33_N"/>
</dbReference>
<dbReference type="SUPFAM" id="SSF64397">
    <property type="entry name" value="Hsp33 domain"/>
    <property type="match status" value="1"/>
</dbReference>
<evidence type="ECO:0000256" key="2">
    <source>
        <dbReference type="ARBA" id="ARBA00022833"/>
    </source>
</evidence>
<evidence type="ECO:0000256" key="5">
    <source>
        <dbReference type="ARBA" id="ARBA00023284"/>
    </source>
</evidence>
<feature type="disulfide bond" description="Redox-active" evidence="6">
    <location>
        <begin position="238"/>
        <end position="240"/>
    </location>
</feature>
<organism evidence="7 8">
    <name type="scientific">Oxobacter pfennigii</name>
    <dbReference type="NCBI Taxonomy" id="36849"/>
    <lineage>
        <taxon>Bacteria</taxon>
        <taxon>Bacillati</taxon>
        <taxon>Bacillota</taxon>
        <taxon>Clostridia</taxon>
        <taxon>Eubacteriales</taxon>
        <taxon>Clostridiaceae</taxon>
        <taxon>Oxobacter</taxon>
    </lineage>
</organism>
<dbReference type="CDD" id="cd00498">
    <property type="entry name" value="Hsp33"/>
    <property type="match status" value="1"/>
</dbReference>
<dbReference type="PANTHER" id="PTHR30111:SF1">
    <property type="entry name" value="33 KDA CHAPERONIN"/>
    <property type="match status" value="1"/>
</dbReference>
<dbReference type="Gene3D" id="3.55.30.10">
    <property type="entry name" value="Hsp33 domain"/>
    <property type="match status" value="1"/>
</dbReference>
<dbReference type="InterPro" id="IPR000397">
    <property type="entry name" value="Heat_shock_Hsp33"/>
</dbReference>
<dbReference type="GO" id="GO:0044183">
    <property type="term" value="F:protein folding chaperone"/>
    <property type="evidence" value="ECO:0007669"/>
    <property type="project" value="TreeGrafter"/>
</dbReference>
<comment type="function">
    <text evidence="6">Redox regulated molecular chaperone. Protects both thermally unfolding and oxidatively damaged proteins from irreversible aggregation. Plays an important role in the bacterial defense system toward oxidative stress.</text>
</comment>
<name>A0A0P9AAY5_9CLOT</name>
<dbReference type="OrthoDB" id="9776534at2"/>
<reference evidence="7 8" key="1">
    <citation type="submission" date="2015-09" db="EMBL/GenBank/DDBJ databases">
        <title>Genome sequence of Oxobacter pfennigii DSM 3222.</title>
        <authorList>
            <person name="Poehlein A."/>
            <person name="Bengelsdorf F.R."/>
            <person name="Schiel-Bengelsdorf B."/>
            <person name="Duerre P."/>
            <person name="Daniel R."/>
        </authorList>
    </citation>
    <scope>NUCLEOTIDE SEQUENCE [LARGE SCALE GENOMIC DNA]</scope>
    <source>
        <strain evidence="7 8">DSM 3222</strain>
    </source>
</reference>